<dbReference type="CDD" id="cd07022">
    <property type="entry name" value="S49_Sppa_36K_type"/>
    <property type="match status" value="1"/>
</dbReference>
<dbReference type="KEGG" id="lvs:LOKVESSMR4R_03712"/>
<organism evidence="3 4">
    <name type="scientific">Yoonia vestfoldensis</name>
    <dbReference type="NCBI Taxonomy" id="245188"/>
    <lineage>
        <taxon>Bacteria</taxon>
        <taxon>Pseudomonadati</taxon>
        <taxon>Pseudomonadota</taxon>
        <taxon>Alphaproteobacteria</taxon>
        <taxon>Rhodobacterales</taxon>
        <taxon>Paracoccaceae</taxon>
        <taxon>Yoonia</taxon>
    </lineage>
</organism>
<dbReference type="PANTHER" id="PTHR42987:SF4">
    <property type="entry name" value="PROTEASE SOHB-RELATED"/>
    <property type="match status" value="1"/>
</dbReference>
<dbReference type="InterPro" id="IPR029045">
    <property type="entry name" value="ClpP/crotonase-like_dom_sf"/>
</dbReference>
<accession>A0A1Y0EHR0</accession>
<dbReference type="Pfam" id="PF01343">
    <property type="entry name" value="Peptidase_S49"/>
    <property type="match status" value="1"/>
</dbReference>
<dbReference type="RefSeq" id="WP_087211854.1">
    <property type="nucleotide sequence ID" value="NZ_CP021431.1"/>
</dbReference>
<dbReference type="InterPro" id="IPR033855">
    <property type="entry name" value="Protein_C"/>
</dbReference>
<sequence>MRNTIASYIGAQAMAVDVGFGAGLLGMALPTAEQPVAAFSAGGVTIQRGERFAISRGVGVMPVRGMLTPNSEILERYLGWSTYVGIEDTAALLAASDEVAAVVLEFDSPGGLVIGMDAAVAAVAALAKVKPVYAMVNPLAASAAYHIASQCTSIAVTPGGVVGSIGVMRAGSWPVQPDMYGEEWSIDLSTHARAKWPNPTTEAGKREIARSLDESEARFHSNVAAGRGIDPAALTLQLSVTDDPVDGGAIFYADDAIKRGLADSQETRAAFYDRVMSAHAPAPKGQARSAFAARAAASAALALT</sequence>
<dbReference type="Gene3D" id="3.90.226.10">
    <property type="entry name" value="2-enoyl-CoA Hydratase, Chain A, domain 1"/>
    <property type="match status" value="1"/>
</dbReference>
<dbReference type="SUPFAM" id="SSF52096">
    <property type="entry name" value="ClpP/crotonase"/>
    <property type="match status" value="1"/>
</dbReference>
<dbReference type="InterPro" id="IPR002142">
    <property type="entry name" value="Peptidase_S49"/>
</dbReference>
<dbReference type="EC" id="3.4.21.-" evidence="3"/>
<evidence type="ECO:0000256" key="1">
    <source>
        <dbReference type="ARBA" id="ARBA00008683"/>
    </source>
</evidence>
<comment type="similarity">
    <text evidence="1">Belongs to the peptidase S49 family.</text>
</comment>
<evidence type="ECO:0000259" key="2">
    <source>
        <dbReference type="Pfam" id="PF01343"/>
    </source>
</evidence>
<dbReference type="GO" id="GO:0006508">
    <property type="term" value="P:proteolysis"/>
    <property type="evidence" value="ECO:0007669"/>
    <property type="project" value="UniProtKB-KW"/>
</dbReference>
<keyword evidence="3" id="KW-0378">Hydrolase</keyword>
<dbReference type="EMBL" id="CP021431">
    <property type="protein sequence ID" value="ARU02978.1"/>
    <property type="molecule type" value="Genomic_DNA"/>
</dbReference>
<name>A0A1Y0EHR0_9RHOB</name>
<evidence type="ECO:0000313" key="3">
    <source>
        <dbReference type="EMBL" id="ARU02978.1"/>
    </source>
</evidence>
<dbReference type="GO" id="GO:0008233">
    <property type="term" value="F:peptidase activity"/>
    <property type="evidence" value="ECO:0007669"/>
    <property type="project" value="UniProtKB-KW"/>
</dbReference>
<protein>
    <submittedName>
        <fullName evidence="3">Putative protease SohB</fullName>
        <ecNumber evidence="3">3.4.21.-</ecNumber>
    </submittedName>
</protein>
<keyword evidence="4" id="KW-1185">Reference proteome</keyword>
<proteinExistence type="inferred from homology"/>
<dbReference type="Proteomes" id="UP000195273">
    <property type="component" value="Chromosome"/>
</dbReference>
<dbReference type="PANTHER" id="PTHR42987">
    <property type="entry name" value="PEPTIDASE S49"/>
    <property type="match status" value="1"/>
</dbReference>
<dbReference type="OrthoDB" id="266140at2"/>
<reference evidence="3 4" key="1">
    <citation type="submission" date="2017-05" db="EMBL/GenBank/DDBJ databases">
        <title>Genome Sequence of Loktanella vestfoldensis Strain SMR4r Isolated from a Culture of the Diatom Skeletonema marinoi.</title>
        <authorList>
            <person name="Topel M."/>
            <person name="Pinder M.I.M."/>
            <person name="Johansson O.N."/>
            <person name="Kourtchenko O."/>
            <person name="Godhe A."/>
            <person name="Clarke A.K."/>
        </authorList>
    </citation>
    <scope>NUCLEOTIDE SEQUENCE [LARGE SCALE GENOMIC DNA]</scope>
    <source>
        <strain evidence="3 4">SMR4r</strain>
    </source>
</reference>
<gene>
    <name evidence="3" type="primary">sohB</name>
    <name evidence="3" type="ORF">LOKVESSMR4R_03712</name>
</gene>
<feature type="domain" description="Peptidase S49" evidence="2">
    <location>
        <begin position="125"/>
        <end position="276"/>
    </location>
</feature>
<keyword evidence="3" id="KW-0645">Protease</keyword>
<evidence type="ECO:0000313" key="4">
    <source>
        <dbReference type="Proteomes" id="UP000195273"/>
    </source>
</evidence>
<dbReference type="AlphaFoldDB" id="A0A1Y0EHR0"/>